<dbReference type="AlphaFoldDB" id="A0A4U5P1A4"/>
<name>A0A4U5P1A4_STECR</name>
<organism evidence="2 3">
    <name type="scientific">Steinernema carpocapsae</name>
    <name type="common">Entomopathogenic nematode</name>
    <dbReference type="NCBI Taxonomy" id="34508"/>
    <lineage>
        <taxon>Eukaryota</taxon>
        <taxon>Metazoa</taxon>
        <taxon>Ecdysozoa</taxon>
        <taxon>Nematoda</taxon>
        <taxon>Chromadorea</taxon>
        <taxon>Rhabditida</taxon>
        <taxon>Tylenchina</taxon>
        <taxon>Panagrolaimomorpha</taxon>
        <taxon>Strongyloidoidea</taxon>
        <taxon>Steinernematidae</taxon>
        <taxon>Steinernema</taxon>
    </lineage>
</organism>
<comment type="caution">
    <text evidence="2">The sequence shown here is derived from an EMBL/GenBank/DDBJ whole genome shotgun (WGS) entry which is preliminary data.</text>
</comment>
<feature type="compositionally biased region" description="Basic residues" evidence="1">
    <location>
        <begin position="11"/>
        <end position="22"/>
    </location>
</feature>
<feature type="region of interest" description="Disordered" evidence="1">
    <location>
        <begin position="35"/>
        <end position="72"/>
    </location>
</feature>
<evidence type="ECO:0000256" key="1">
    <source>
        <dbReference type="SAM" id="MobiDB-lite"/>
    </source>
</evidence>
<reference evidence="2 3" key="2">
    <citation type="journal article" date="2019" name="G3 (Bethesda)">
        <title>Hybrid Assembly of the Genome of the Entomopathogenic Nematode Steinernema carpocapsae Identifies the X-Chromosome.</title>
        <authorList>
            <person name="Serra L."/>
            <person name="Macchietto M."/>
            <person name="Macias-Munoz A."/>
            <person name="McGill C.J."/>
            <person name="Rodriguez I.M."/>
            <person name="Rodriguez B."/>
            <person name="Murad R."/>
            <person name="Mortazavi A."/>
        </authorList>
    </citation>
    <scope>NUCLEOTIDE SEQUENCE [LARGE SCALE GENOMIC DNA]</scope>
    <source>
        <strain evidence="2 3">ALL</strain>
    </source>
</reference>
<evidence type="ECO:0000313" key="3">
    <source>
        <dbReference type="Proteomes" id="UP000298663"/>
    </source>
</evidence>
<sequence>MPNSPGLSRSPPRKLKKKFDKRSIRFQRRSEIGFAGDAKMARNRRPTCSYRRPAAQLPRKPRAVRWEEASQPGSVVSLRVESKNKNQEGRCKKFILPYVASLPEMKYWEPTDENHRASDNHIFPTLRPHWIVALSDSVFRRSGDVRRPDARRARPNAVYQRPDFSCDN</sequence>
<protein>
    <submittedName>
        <fullName evidence="2">Uncharacterized protein</fullName>
    </submittedName>
</protein>
<gene>
    <name evidence="2" type="ORF">L596_013520</name>
</gene>
<feature type="region of interest" description="Disordered" evidence="1">
    <location>
        <begin position="144"/>
        <end position="168"/>
    </location>
</feature>
<evidence type="ECO:0000313" key="2">
    <source>
        <dbReference type="EMBL" id="TKR89414.1"/>
    </source>
</evidence>
<dbReference type="EMBL" id="AZBU02000003">
    <property type="protein sequence ID" value="TKR89414.1"/>
    <property type="molecule type" value="Genomic_DNA"/>
</dbReference>
<keyword evidence="3" id="KW-1185">Reference proteome</keyword>
<feature type="region of interest" description="Disordered" evidence="1">
    <location>
        <begin position="1"/>
        <end position="22"/>
    </location>
</feature>
<proteinExistence type="predicted"/>
<reference evidence="2 3" key="1">
    <citation type="journal article" date="2015" name="Genome Biol.">
        <title>Comparative genomics of Steinernema reveals deeply conserved gene regulatory networks.</title>
        <authorList>
            <person name="Dillman A.R."/>
            <person name="Macchietto M."/>
            <person name="Porter C.F."/>
            <person name="Rogers A."/>
            <person name="Williams B."/>
            <person name="Antoshechkin I."/>
            <person name="Lee M.M."/>
            <person name="Goodwin Z."/>
            <person name="Lu X."/>
            <person name="Lewis E.E."/>
            <person name="Goodrich-Blair H."/>
            <person name="Stock S.P."/>
            <person name="Adams B.J."/>
            <person name="Sternberg P.W."/>
            <person name="Mortazavi A."/>
        </authorList>
    </citation>
    <scope>NUCLEOTIDE SEQUENCE [LARGE SCALE GENOMIC DNA]</scope>
    <source>
        <strain evidence="2 3">ALL</strain>
    </source>
</reference>
<accession>A0A4U5P1A4</accession>
<dbReference type="Proteomes" id="UP000298663">
    <property type="component" value="Unassembled WGS sequence"/>
</dbReference>